<feature type="transmembrane region" description="Helical" evidence="1">
    <location>
        <begin position="61"/>
        <end position="87"/>
    </location>
</feature>
<organism evidence="2 3">
    <name type="scientific">Rhizomicrobium electricum</name>
    <dbReference type="NCBI Taxonomy" id="480070"/>
    <lineage>
        <taxon>Bacteria</taxon>
        <taxon>Pseudomonadati</taxon>
        <taxon>Pseudomonadota</taxon>
        <taxon>Alphaproteobacteria</taxon>
        <taxon>Micropepsales</taxon>
        <taxon>Micropepsaceae</taxon>
        <taxon>Rhizomicrobium</taxon>
    </lineage>
</organism>
<name>A0ABP3P6P0_9PROT</name>
<dbReference type="RefSeq" id="WP_166932076.1">
    <property type="nucleotide sequence ID" value="NZ_BAAADD010000002.1"/>
</dbReference>
<keyword evidence="1" id="KW-0472">Membrane</keyword>
<comment type="caution">
    <text evidence="2">The sequence shown here is derived from an EMBL/GenBank/DDBJ whole genome shotgun (WGS) entry which is preliminary data.</text>
</comment>
<evidence type="ECO:0000313" key="2">
    <source>
        <dbReference type="EMBL" id="GAA0561398.1"/>
    </source>
</evidence>
<evidence type="ECO:0000256" key="1">
    <source>
        <dbReference type="SAM" id="Phobius"/>
    </source>
</evidence>
<reference evidence="3" key="1">
    <citation type="journal article" date="2019" name="Int. J. Syst. Evol. Microbiol.">
        <title>The Global Catalogue of Microorganisms (GCM) 10K type strain sequencing project: providing services to taxonomists for standard genome sequencing and annotation.</title>
        <authorList>
            <consortium name="The Broad Institute Genomics Platform"/>
            <consortium name="The Broad Institute Genome Sequencing Center for Infectious Disease"/>
            <person name="Wu L."/>
            <person name="Ma J."/>
        </authorList>
    </citation>
    <scope>NUCLEOTIDE SEQUENCE [LARGE SCALE GENOMIC DNA]</scope>
    <source>
        <strain evidence="3">JCM 15089</strain>
    </source>
</reference>
<sequence>MKQSSPQRTIKRRTIALYDVSYRVKSWGRRGMLVGCILGFAAGLIFLATSFAPGILASRIIGTLIITTIEGAVIAGALSACAAALYGKGVLRGRAARIDCTHSTAYRTPQADWQKRDIPRI</sequence>
<keyword evidence="1" id="KW-1133">Transmembrane helix</keyword>
<protein>
    <submittedName>
        <fullName evidence="2">Uncharacterized protein</fullName>
    </submittedName>
</protein>
<evidence type="ECO:0000313" key="3">
    <source>
        <dbReference type="Proteomes" id="UP001499951"/>
    </source>
</evidence>
<keyword evidence="3" id="KW-1185">Reference proteome</keyword>
<gene>
    <name evidence="2" type="ORF">GCM10008942_07280</name>
</gene>
<proteinExistence type="predicted"/>
<accession>A0ABP3P6P0</accession>
<dbReference type="Proteomes" id="UP001499951">
    <property type="component" value="Unassembled WGS sequence"/>
</dbReference>
<keyword evidence="1" id="KW-0812">Transmembrane</keyword>
<feature type="transmembrane region" description="Helical" evidence="1">
    <location>
        <begin position="32"/>
        <end position="55"/>
    </location>
</feature>
<dbReference type="EMBL" id="BAAADD010000002">
    <property type="protein sequence ID" value="GAA0561398.1"/>
    <property type="molecule type" value="Genomic_DNA"/>
</dbReference>